<protein>
    <submittedName>
        <fullName evidence="1">Uncharacterized protein</fullName>
    </submittedName>
</protein>
<comment type="caution">
    <text evidence="1">The sequence shown here is derived from an EMBL/GenBank/DDBJ whole genome shotgun (WGS) entry which is preliminary data.</text>
</comment>
<name>A0A0F9WMX2_9ZZZZ</name>
<accession>A0A0F9WMX2</accession>
<organism evidence="1">
    <name type="scientific">marine sediment metagenome</name>
    <dbReference type="NCBI Taxonomy" id="412755"/>
    <lineage>
        <taxon>unclassified sequences</taxon>
        <taxon>metagenomes</taxon>
        <taxon>ecological metagenomes</taxon>
    </lineage>
</organism>
<dbReference type="EMBL" id="LAZR01000239">
    <property type="protein sequence ID" value="KKN79983.1"/>
    <property type="molecule type" value="Genomic_DNA"/>
</dbReference>
<evidence type="ECO:0000313" key="1">
    <source>
        <dbReference type="EMBL" id="KKN79983.1"/>
    </source>
</evidence>
<dbReference type="AlphaFoldDB" id="A0A0F9WMX2"/>
<gene>
    <name evidence="1" type="ORF">LCGC14_0334910</name>
</gene>
<reference evidence="1" key="1">
    <citation type="journal article" date="2015" name="Nature">
        <title>Complex archaea that bridge the gap between prokaryotes and eukaryotes.</title>
        <authorList>
            <person name="Spang A."/>
            <person name="Saw J.H."/>
            <person name="Jorgensen S.L."/>
            <person name="Zaremba-Niedzwiedzka K."/>
            <person name="Martijn J."/>
            <person name="Lind A.E."/>
            <person name="van Eijk R."/>
            <person name="Schleper C."/>
            <person name="Guy L."/>
            <person name="Ettema T.J."/>
        </authorList>
    </citation>
    <scope>NUCLEOTIDE SEQUENCE</scope>
</reference>
<sequence length="265" mass="29406">MTRGEAAKTAKKLKLSDLMVEALEDIVVDLGEKDMRVRKQAALVRRGLIKVDLQSGRITALTDAGRNLAIGLGIDVKYWEECRARHKKAEAAARKKVAAPVKTRYSGAMRNLLLRLLHHGNANLSQNDRTAEALIERDASASRDPRTPAPVRWVSWGWPREGEPIRQGEPKFLHGRGRLMLTAAGRDDAKAMEADGVKRDAITEEGVEQLLLEAIEFADSENLFKRMGHKVSTMSFRHAGRRAGERSGLVVTVDDAVFRVSIEPI</sequence>
<proteinExistence type="predicted"/>